<dbReference type="Proteomes" id="UP000829452">
    <property type="component" value="Chromosome"/>
</dbReference>
<dbReference type="EMBL" id="CP049772">
    <property type="protein sequence ID" value="UNL81806.1"/>
    <property type="molecule type" value="Genomic_DNA"/>
</dbReference>
<reference evidence="1" key="1">
    <citation type="submission" date="2020-02" db="EMBL/GenBank/DDBJ databases">
        <title>The Isolation and identification of Lactobacillus and Bifidobacterium species from dairy as potential probiotics for calf scour mitigation.</title>
        <authorList>
            <person name="Dhadda K."/>
            <person name="Guan L."/>
            <person name="Chen Y."/>
            <person name="Malmuthuge N."/>
        </authorList>
    </citation>
    <scope>NUCLEOTIDE SEQUENCE</scope>
    <source>
        <strain evidence="1">B1</strain>
    </source>
</reference>
<evidence type="ECO:0000313" key="2">
    <source>
        <dbReference type="Proteomes" id="UP000829452"/>
    </source>
</evidence>
<sequence>MSVMDLTNAVLDLLPSMPSGVKIYRQEEPLESEMPPWIIARVSTDRHVAAETMRFTAHSALLEVRAVSTTADSVNIWCDDMLIPALANRSPTRPPGYTVGQLTLYEDSGAYAAGLTADDTARRYQVRVLRFRFTWSRP</sequence>
<gene>
    <name evidence="1" type="ORF">G8B11_05455</name>
</gene>
<evidence type="ECO:0000313" key="1">
    <source>
        <dbReference type="EMBL" id="UNL81806.1"/>
    </source>
</evidence>
<dbReference type="AlphaFoldDB" id="A0A0A6VJT7"/>
<name>A0A0A6VJT7_BIFLL</name>
<accession>A0A0A6VJT7</accession>
<dbReference type="RefSeq" id="WP_047379591.1">
    <property type="nucleotide sequence ID" value="NZ_CP049768.1"/>
</dbReference>
<organism evidence="1 2">
    <name type="scientific">Bifidobacterium longum subsp. longum</name>
    <dbReference type="NCBI Taxonomy" id="1679"/>
    <lineage>
        <taxon>Bacteria</taxon>
        <taxon>Bacillati</taxon>
        <taxon>Actinomycetota</taxon>
        <taxon>Actinomycetes</taxon>
        <taxon>Bifidobacteriales</taxon>
        <taxon>Bifidobacteriaceae</taxon>
        <taxon>Bifidobacterium</taxon>
    </lineage>
</organism>
<protein>
    <submittedName>
        <fullName evidence="1">Transcriptional regulator</fullName>
    </submittedName>
</protein>
<proteinExistence type="predicted"/>